<dbReference type="Proteomes" id="UP000240971">
    <property type="component" value="Unassembled WGS sequence"/>
</dbReference>
<evidence type="ECO:0000313" key="3">
    <source>
        <dbReference type="Proteomes" id="UP000240971"/>
    </source>
</evidence>
<dbReference type="PROSITE" id="PS51257">
    <property type="entry name" value="PROKAR_LIPOPROTEIN"/>
    <property type="match status" value="1"/>
</dbReference>
<dbReference type="RefSeq" id="WP_106531433.1">
    <property type="nucleotide sequence ID" value="NZ_PYAW01000011.1"/>
</dbReference>
<dbReference type="AlphaFoldDB" id="A0A2P8H949"/>
<evidence type="ECO:0000256" key="1">
    <source>
        <dbReference type="SAM" id="SignalP"/>
    </source>
</evidence>
<dbReference type="OrthoDB" id="956932at2"/>
<keyword evidence="1" id="KW-0732">Signal</keyword>
<proteinExistence type="predicted"/>
<name>A0A2P8H949_CHINA</name>
<organism evidence="2 3">
    <name type="scientific">Chitinophaga niastensis</name>
    <dbReference type="NCBI Taxonomy" id="536980"/>
    <lineage>
        <taxon>Bacteria</taxon>
        <taxon>Pseudomonadati</taxon>
        <taxon>Bacteroidota</taxon>
        <taxon>Chitinophagia</taxon>
        <taxon>Chitinophagales</taxon>
        <taxon>Chitinophagaceae</taxon>
        <taxon>Chitinophaga</taxon>
    </lineage>
</organism>
<comment type="caution">
    <text evidence="2">The sequence shown here is derived from an EMBL/GenBank/DDBJ whole genome shotgun (WGS) entry which is preliminary data.</text>
</comment>
<sequence length="184" mass="19968">MKRIIFLVVCAATVMLAGAGCKKGDTGPKGDTGQQGAQGPVGTPNVIYSSWFTPSLYIKDTVFGIWGLNYNKAAASITQQVLDSGTVLTFGKLEGYNSIIWPKGQVAQLPITVTYIIGPTQNDTWSALATVGNLHIRFVNDHNLYGNISTTHQFRYIIIPGGKPGARVAQLSYEEICRQYNIPE</sequence>
<dbReference type="EMBL" id="PYAW01000011">
    <property type="protein sequence ID" value="PSL42699.1"/>
    <property type="molecule type" value="Genomic_DNA"/>
</dbReference>
<dbReference type="Gene3D" id="1.20.5.320">
    <property type="entry name" value="6-Phosphogluconate Dehydrogenase, domain 3"/>
    <property type="match status" value="1"/>
</dbReference>
<evidence type="ECO:0000313" key="2">
    <source>
        <dbReference type="EMBL" id="PSL42699.1"/>
    </source>
</evidence>
<gene>
    <name evidence="2" type="ORF">CLV51_11185</name>
</gene>
<feature type="chain" id="PRO_5015153458" description="Collagen triple helix repeat protein" evidence="1">
    <location>
        <begin position="20"/>
        <end position="184"/>
    </location>
</feature>
<protein>
    <recommendedName>
        <fullName evidence="4">Collagen triple helix repeat protein</fullName>
    </recommendedName>
</protein>
<evidence type="ECO:0008006" key="4">
    <source>
        <dbReference type="Google" id="ProtNLM"/>
    </source>
</evidence>
<accession>A0A2P8H949</accession>
<keyword evidence="3" id="KW-1185">Reference proteome</keyword>
<reference evidence="2 3" key="1">
    <citation type="submission" date="2018-03" db="EMBL/GenBank/DDBJ databases">
        <title>Genomic Encyclopedia of Archaeal and Bacterial Type Strains, Phase II (KMG-II): from individual species to whole genera.</title>
        <authorList>
            <person name="Goeker M."/>
        </authorList>
    </citation>
    <scope>NUCLEOTIDE SEQUENCE [LARGE SCALE GENOMIC DNA]</scope>
    <source>
        <strain evidence="2 3">DSM 24859</strain>
    </source>
</reference>
<feature type="signal peptide" evidence="1">
    <location>
        <begin position="1"/>
        <end position="19"/>
    </location>
</feature>